<feature type="transmembrane region" description="Helical" evidence="1">
    <location>
        <begin position="333"/>
        <end position="350"/>
    </location>
</feature>
<feature type="transmembrane region" description="Helical" evidence="1">
    <location>
        <begin position="134"/>
        <end position="151"/>
    </location>
</feature>
<feature type="transmembrane region" description="Helical" evidence="1">
    <location>
        <begin position="103"/>
        <end position="122"/>
    </location>
</feature>
<evidence type="ECO:0000313" key="2">
    <source>
        <dbReference type="EMBL" id="TCP21148.1"/>
    </source>
</evidence>
<dbReference type="GO" id="GO:0005886">
    <property type="term" value="C:plasma membrane"/>
    <property type="evidence" value="ECO:0007669"/>
    <property type="project" value="TreeGrafter"/>
</dbReference>
<dbReference type="GO" id="GO:0015128">
    <property type="term" value="F:gluconate transmembrane transporter activity"/>
    <property type="evidence" value="ECO:0007669"/>
    <property type="project" value="InterPro"/>
</dbReference>
<accession>A0A4R2NIM9</accession>
<keyword evidence="3" id="KW-1185">Reference proteome</keyword>
<feature type="transmembrane region" description="Helical" evidence="1">
    <location>
        <begin position="255"/>
        <end position="280"/>
    </location>
</feature>
<organism evidence="2 3">
    <name type="scientific">Scopulibacillus darangshiensis</name>
    <dbReference type="NCBI Taxonomy" id="442528"/>
    <lineage>
        <taxon>Bacteria</taxon>
        <taxon>Bacillati</taxon>
        <taxon>Bacillota</taxon>
        <taxon>Bacilli</taxon>
        <taxon>Bacillales</taxon>
        <taxon>Sporolactobacillaceae</taxon>
        <taxon>Scopulibacillus</taxon>
    </lineage>
</organism>
<dbReference type="PANTHER" id="PTHR30354:SF11">
    <property type="entry name" value="PERMEASE"/>
    <property type="match status" value="1"/>
</dbReference>
<feature type="transmembrane region" description="Helical" evidence="1">
    <location>
        <begin position="301"/>
        <end position="321"/>
    </location>
</feature>
<sequence>MLFLVLLIGVLLVVVATAKFKLHPFLSLLLGTFFVGFASGMPLTKIVENVNSGFGGIMGGIGLVIIFGTIIGVILEKSGAALRMAEVVLRIVGPKRPQLAMSLIGYIVSIPVFCDSGFVILSSLRKALAKRAKVAVASMSVALATGLYATHTLVPPTPGPIAAAGNIGASHFLGTIILIGFITAIPATVVGYFWATKVASKIEVEDDGEELHYDDIVASFGKMPSAFLSFLPIVLPIVLIGIGSVVTFLGTEGNIAKFFVFLGSPLVALLAGVIAAFALLPKYNDETLTNWIGKGLIESTPILLITGAGGAFGGVIKNTGIAEAIQSWPIGDMFSGALFLIIPFLIAAALKTAQGSSTAALVITSSLIAPMLPTLGIEGAVPLALVVMAIGAGAMTVSHVNDSFFWVVTQFTGLKVTDAYKAQTMATLCQGVVTIIVAMILWLIFV</sequence>
<feature type="transmembrane region" description="Helical" evidence="1">
    <location>
        <begin position="54"/>
        <end position="75"/>
    </location>
</feature>
<dbReference type="Proteomes" id="UP000295416">
    <property type="component" value="Unassembled WGS sequence"/>
</dbReference>
<dbReference type="OrthoDB" id="9787129at2"/>
<feature type="transmembrane region" description="Helical" evidence="1">
    <location>
        <begin position="226"/>
        <end position="249"/>
    </location>
</feature>
<dbReference type="EMBL" id="SLXK01000045">
    <property type="protein sequence ID" value="TCP21148.1"/>
    <property type="molecule type" value="Genomic_DNA"/>
</dbReference>
<dbReference type="AlphaFoldDB" id="A0A4R2NIM9"/>
<keyword evidence="1" id="KW-0472">Membrane</keyword>
<gene>
    <name evidence="2" type="ORF">EV207_1452</name>
</gene>
<protein>
    <submittedName>
        <fullName evidence="2">Putative D-glycerate permease</fullName>
    </submittedName>
</protein>
<feature type="transmembrane region" description="Helical" evidence="1">
    <location>
        <begin position="428"/>
        <end position="445"/>
    </location>
</feature>
<reference evidence="2 3" key="1">
    <citation type="submission" date="2019-03" db="EMBL/GenBank/DDBJ databases">
        <title>Genomic Encyclopedia of Type Strains, Phase IV (KMG-IV): sequencing the most valuable type-strain genomes for metagenomic binning, comparative biology and taxonomic classification.</title>
        <authorList>
            <person name="Goeker M."/>
        </authorList>
    </citation>
    <scope>NUCLEOTIDE SEQUENCE [LARGE SCALE GENOMIC DNA]</scope>
    <source>
        <strain evidence="2 3">DSM 19377</strain>
    </source>
</reference>
<feature type="transmembrane region" description="Helical" evidence="1">
    <location>
        <begin position="171"/>
        <end position="195"/>
    </location>
</feature>
<keyword evidence="1" id="KW-1133">Transmembrane helix</keyword>
<evidence type="ECO:0000256" key="1">
    <source>
        <dbReference type="SAM" id="Phobius"/>
    </source>
</evidence>
<comment type="caution">
    <text evidence="2">The sequence shown here is derived from an EMBL/GenBank/DDBJ whole genome shotgun (WGS) entry which is preliminary data.</text>
</comment>
<name>A0A4R2NIM9_9BACL</name>
<evidence type="ECO:0000313" key="3">
    <source>
        <dbReference type="Proteomes" id="UP000295416"/>
    </source>
</evidence>
<dbReference type="Pfam" id="PF02447">
    <property type="entry name" value="GntP_permease"/>
    <property type="match status" value="1"/>
</dbReference>
<feature type="transmembrane region" description="Helical" evidence="1">
    <location>
        <begin position="383"/>
        <end position="408"/>
    </location>
</feature>
<dbReference type="InterPro" id="IPR003474">
    <property type="entry name" value="Glcn_transporter"/>
</dbReference>
<dbReference type="RefSeq" id="WP_132747832.1">
    <property type="nucleotide sequence ID" value="NZ_SLXK01000045.1"/>
</dbReference>
<dbReference type="PANTHER" id="PTHR30354">
    <property type="entry name" value="GNT FAMILY GLUCONATE TRANSPORTER"/>
    <property type="match status" value="1"/>
</dbReference>
<proteinExistence type="predicted"/>
<feature type="transmembrane region" description="Helical" evidence="1">
    <location>
        <begin position="28"/>
        <end position="47"/>
    </location>
</feature>
<keyword evidence="1" id="KW-0812">Transmembrane</keyword>